<evidence type="ECO:0000313" key="3">
    <source>
        <dbReference type="EMBL" id="QDU93366.1"/>
    </source>
</evidence>
<organism evidence="3 4">
    <name type="scientific">Lignipirellula cremea</name>
    <dbReference type="NCBI Taxonomy" id="2528010"/>
    <lineage>
        <taxon>Bacteria</taxon>
        <taxon>Pseudomonadati</taxon>
        <taxon>Planctomycetota</taxon>
        <taxon>Planctomycetia</taxon>
        <taxon>Pirellulales</taxon>
        <taxon>Pirellulaceae</taxon>
        <taxon>Lignipirellula</taxon>
    </lineage>
</organism>
<dbReference type="InterPro" id="IPR008930">
    <property type="entry name" value="Terpenoid_cyclase/PrenylTrfase"/>
</dbReference>
<dbReference type="OrthoDB" id="238862at2"/>
<reference evidence="3 4" key="1">
    <citation type="submission" date="2019-02" db="EMBL/GenBank/DDBJ databases">
        <title>Deep-cultivation of Planctomycetes and their phenomic and genomic characterization uncovers novel biology.</title>
        <authorList>
            <person name="Wiegand S."/>
            <person name="Jogler M."/>
            <person name="Boedeker C."/>
            <person name="Pinto D."/>
            <person name="Vollmers J."/>
            <person name="Rivas-Marin E."/>
            <person name="Kohn T."/>
            <person name="Peeters S.H."/>
            <person name="Heuer A."/>
            <person name="Rast P."/>
            <person name="Oberbeckmann S."/>
            <person name="Bunk B."/>
            <person name="Jeske O."/>
            <person name="Meyerdierks A."/>
            <person name="Storesund J.E."/>
            <person name="Kallscheuer N."/>
            <person name="Luecker S."/>
            <person name="Lage O.M."/>
            <person name="Pohl T."/>
            <person name="Merkel B.J."/>
            <person name="Hornburger P."/>
            <person name="Mueller R.-W."/>
            <person name="Bruemmer F."/>
            <person name="Labrenz M."/>
            <person name="Spormann A.M."/>
            <person name="Op den Camp H."/>
            <person name="Overmann J."/>
            <person name="Amann R."/>
            <person name="Jetten M.S.M."/>
            <person name="Mascher T."/>
            <person name="Medema M.H."/>
            <person name="Devos D.P."/>
            <person name="Kaster A.-K."/>
            <person name="Ovreas L."/>
            <person name="Rohde M."/>
            <person name="Galperin M.Y."/>
            <person name="Jogler C."/>
        </authorList>
    </citation>
    <scope>NUCLEOTIDE SEQUENCE [LARGE SCALE GENOMIC DNA]</scope>
    <source>
        <strain evidence="3 4">Pla85_3_4</strain>
    </source>
</reference>
<feature type="region of interest" description="Disordered" evidence="1">
    <location>
        <begin position="85"/>
        <end position="120"/>
    </location>
</feature>
<feature type="compositionally biased region" description="Pro residues" evidence="1">
    <location>
        <begin position="201"/>
        <end position="210"/>
    </location>
</feature>
<keyword evidence="2" id="KW-1133">Transmembrane helix</keyword>
<feature type="region of interest" description="Disordered" evidence="1">
    <location>
        <begin position="140"/>
        <end position="165"/>
    </location>
</feature>
<feature type="region of interest" description="Disordered" evidence="1">
    <location>
        <begin position="196"/>
        <end position="219"/>
    </location>
</feature>
<protein>
    <recommendedName>
        <fullName evidence="5">Prenyltransferase and squalene oxidase repeat protein</fullName>
    </recommendedName>
</protein>
<dbReference type="CDD" id="cd00688">
    <property type="entry name" value="ISOPREN_C2_like"/>
    <property type="match status" value="1"/>
</dbReference>
<dbReference type="Proteomes" id="UP000317648">
    <property type="component" value="Chromosome"/>
</dbReference>
<dbReference type="SUPFAM" id="SSF48239">
    <property type="entry name" value="Terpenoid cyclases/Protein prenyltransferases"/>
    <property type="match status" value="1"/>
</dbReference>
<dbReference type="RefSeq" id="WP_145050114.1">
    <property type="nucleotide sequence ID" value="NZ_CP036433.1"/>
</dbReference>
<feature type="transmembrane region" description="Helical" evidence="2">
    <location>
        <begin position="48"/>
        <end position="70"/>
    </location>
</feature>
<dbReference type="Gene3D" id="1.50.10.20">
    <property type="match status" value="2"/>
</dbReference>
<feature type="compositionally biased region" description="Acidic residues" evidence="1">
    <location>
        <begin position="87"/>
        <end position="101"/>
    </location>
</feature>
<sequence>MQWLNDSLHALSSQVLGVSLWTGLAIFTISLLLLMRTRWGQARPLSKCVALSLFAHVLLMGYAYGTILIFEKPVAETGPEFRLSQVDEAEQDQAEESEEQTEAGVQPWEQVASEDSVAPTAPSLEPAEALLAADVTRRAKADAPPVAPSAGITSPLTSTEDRPESTALPAMENVRPTQSAVAAAPIATPVRVRRTEAPVMGPGPPRPQTPRPKFDEPQIARRPMPDTQQLVQAAADVQRLAEAAAIADPADILKAPLDDLSDARNNHQQRTGDGAPQPGAPQDPAHRMEVEEQPTTSPAVAMQPQVRRDGEDLPAIGMAVPSTVRRRLGDGGMMPTIYTHRTPDARLAAAAAHGGDQRTENAVDASLVWLHAHQETDGRWSCTAHGGGKETNVLGHNRGGAGAQADTGMTGLALLAFAAAGHTHLEGKYRQTVLKGLEYLILSQAPDGNLAGDARMFARMYCHGMASLALSETYAMTGDQRLRPYVEKAVRFTLASQHPVDGGWRYQPADRGDLSQFGWQVMALRSAEMGGVPISDSVRNRMVVFLGSVTSGTHKGLASYRPGERTSHVMTAEALVCRYFLDQHPSPDCVAEASAFLRQELPGDEKANLYYWYYASLAAFQTQGDLWKEWNPRLKEQLLARQETAGDLAGSWSPDTTWGSYGGRVYSTAMSALCLEVYYRYLPMYGGKLARMDGTTSR</sequence>
<dbReference type="KEGG" id="lcre:Pla8534_11460"/>
<feature type="region of interest" description="Disordered" evidence="1">
    <location>
        <begin position="262"/>
        <end position="313"/>
    </location>
</feature>
<evidence type="ECO:0000256" key="2">
    <source>
        <dbReference type="SAM" id="Phobius"/>
    </source>
</evidence>
<evidence type="ECO:0000256" key="1">
    <source>
        <dbReference type="SAM" id="MobiDB-lite"/>
    </source>
</evidence>
<proteinExistence type="predicted"/>
<accession>A0A518DNF6</accession>
<evidence type="ECO:0008006" key="5">
    <source>
        <dbReference type="Google" id="ProtNLM"/>
    </source>
</evidence>
<dbReference type="EMBL" id="CP036433">
    <property type="protein sequence ID" value="QDU93366.1"/>
    <property type="molecule type" value="Genomic_DNA"/>
</dbReference>
<feature type="transmembrane region" description="Helical" evidence="2">
    <location>
        <begin position="15"/>
        <end position="36"/>
    </location>
</feature>
<gene>
    <name evidence="3" type="ORF">Pla8534_11460</name>
</gene>
<keyword evidence="4" id="KW-1185">Reference proteome</keyword>
<evidence type="ECO:0000313" key="4">
    <source>
        <dbReference type="Proteomes" id="UP000317648"/>
    </source>
</evidence>
<feature type="compositionally biased region" description="Low complexity" evidence="1">
    <location>
        <begin position="272"/>
        <end position="283"/>
    </location>
</feature>
<name>A0A518DNF6_9BACT</name>
<keyword evidence="2" id="KW-0812">Transmembrane</keyword>
<keyword evidence="2" id="KW-0472">Membrane</keyword>
<dbReference type="AlphaFoldDB" id="A0A518DNF6"/>